<organism evidence="1 2">
    <name type="scientific">Morus notabilis</name>
    <dbReference type="NCBI Taxonomy" id="981085"/>
    <lineage>
        <taxon>Eukaryota</taxon>
        <taxon>Viridiplantae</taxon>
        <taxon>Streptophyta</taxon>
        <taxon>Embryophyta</taxon>
        <taxon>Tracheophyta</taxon>
        <taxon>Spermatophyta</taxon>
        <taxon>Magnoliopsida</taxon>
        <taxon>eudicotyledons</taxon>
        <taxon>Gunneridae</taxon>
        <taxon>Pentapetalae</taxon>
        <taxon>rosids</taxon>
        <taxon>fabids</taxon>
        <taxon>Rosales</taxon>
        <taxon>Moraceae</taxon>
        <taxon>Moreae</taxon>
        <taxon>Morus</taxon>
    </lineage>
</organism>
<proteinExistence type="predicted"/>
<evidence type="ECO:0000313" key="2">
    <source>
        <dbReference type="Proteomes" id="UP000030645"/>
    </source>
</evidence>
<protein>
    <submittedName>
        <fullName evidence="1">Uncharacterized protein</fullName>
    </submittedName>
</protein>
<accession>W9R2K6</accession>
<keyword evidence="2" id="KW-1185">Reference proteome</keyword>
<reference evidence="2" key="1">
    <citation type="submission" date="2013-01" db="EMBL/GenBank/DDBJ databases">
        <title>Draft Genome Sequence of a Mulberry Tree, Morus notabilis C.K. Schneid.</title>
        <authorList>
            <person name="He N."/>
            <person name="Zhao S."/>
        </authorList>
    </citation>
    <scope>NUCLEOTIDE SEQUENCE</scope>
</reference>
<sequence length="61" mass="7183">MSFGAGFKCNNCLWEVMRDLDDLNVWKGIIESYPPSSLANPFMEKYSWINDDYLGFVRLER</sequence>
<dbReference type="EMBL" id="KE344510">
    <property type="protein sequence ID" value="EXB65362.1"/>
    <property type="molecule type" value="Genomic_DNA"/>
</dbReference>
<evidence type="ECO:0000313" key="1">
    <source>
        <dbReference type="EMBL" id="EXB65362.1"/>
    </source>
</evidence>
<dbReference type="AlphaFoldDB" id="W9R2K6"/>
<dbReference type="Proteomes" id="UP000030645">
    <property type="component" value="Unassembled WGS sequence"/>
</dbReference>
<name>W9R2K6_9ROSA</name>
<dbReference type="STRING" id="981085.W9R2K6"/>
<gene>
    <name evidence="1" type="ORF">L484_025443</name>
</gene>